<gene>
    <name evidence="1" type="ORF">PS896_01691</name>
</gene>
<accession>A0A5E7INJ4</accession>
<reference evidence="1 2" key="1">
    <citation type="submission" date="2019-09" db="EMBL/GenBank/DDBJ databases">
        <authorList>
            <person name="Chandra G."/>
            <person name="Truman W A."/>
        </authorList>
    </citation>
    <scope>NUCLEOTIDE SEQUENCE [LARGE SCALE GENOMIC DNA]</scope>
    <source>
        <strain evidence="1">PS896</strain>
    </source>
</reference>
<evidence type="ECO:0000313" key="2">
    <source>
        <dbReference type="Proteomes" id="UP000377224"/>
    </source>
</evidence>
<sequence>MSRVHEQRFFTCALRIVGIAQHDELPGLGVPGYVRVEARELLKRCTIRLIE</sequence>
<organism evidence="1 2">
    <name type="scientific">Pseudomonas fluorescens</name>
    <dbReference type="NCBI Taxonomy" id="294"/>
    <lineage>
        <taxon>Bacteria</taxon>
        <taxon>Pseudomonadati</taxon>
        <taxon>Pseudomonadota</taxon>
        <taxon>Gammaproteobacteria</taxon>
        <taxon>Pseudomonadales</taxon>
        <taxon>Pseudomonadaceae</taxon>
        <taxon>Pseudomonas</taxon>
    </lineage>
</organism>
<dbReference type="EMBL" id="CABVIN010000001">
    <property type="protein sequence ID" value="VVO78025.1"/>
    <property type="molecule type" value="Genomic_DNA"/>
</dbReference>
<name>A0A5E7INJ4_PSEFL</name>
<dbReference type="Proteomes" id="UP000377224">
    <property type="component" value="Unassembled WGS sequence"/>
</dbReference>
<evidence type="ECO:0000313" key="1">
    <source>
        <dbReference type="EMBL" id="VVO78025.1"/>
    </source>
</evidence>
<dbReference type="AlphaFoldDB" id="A0A5E7INJ4"/>
<proteinExistence type="predicted"/>
<protein>
    <submittedName>
        <fullName evidence="1">Uncharacterized protein</fullName>
    </submittedName>
</protein>